<dbReference type="InterPro" id="IPR027417">
    <property type="entry name" value="P-loop_NTPase"/>
</dbReference>
<evidence type="ECO:0000313" key="6">
    <source>
        <dbReference type="Proteomes" id="UP000179230"/>
    </source>
</evidence>
<dbReference type="InterPro" id="IPR025158">
    <property type="entry name" value="Mg_chelat-rel_C"/>
</dbReference>
<organism evidence="5 6">
    <name type="scientific">Candidatus Kaiserbacteria bacterium RIFOXYD1_FULL_42_15</name>
    <dbReference type="NCBI Taxonomy" id="1798532"/>
    <lineage>
        <taxon>Bacteria</taxon>
        <taxon>Candidatus Kaiseribacteriota</taxon>
    </lineage>
</organism>
<dbReference type="SUPFAM" id="SSF54211">
    <property type="entry name" value="Ribosomal protein S5 domain 2-like"/>
    <property type="match status" value="1"/>
</dbReference>
<comment type="similarity">
    <text evidence="1">Belongs to the Mg-chelatase subunits D/I family. ComM subfamily.</text>
</comment>
<evidence type="ECO:0000313" key="5">
    <source>
        <dbReference type="EMBL" id="OGG88588.1"/>
    </source>
</evidence>
<protein>
    <recommendedName>
        <fullName evidence="4">MCM C-terminal AAA(+) ATPase domain-containing protein</fullName>
    </recommendedName>
</protein>
<gene>
    <name evidence="5" type="ORF">A2592_00330</name>
</gene>
<dbReference type="Proteomes" id="UP000179230">
    <property type="component" value="Unassembled WGS sequence"/>
</dbReference>
<dbReference type="PRINTS" id="PR01657">
    <property type="entry name" value="MCMFAMILY"/>
</dbReference>
<dbReference type="SMART" id="SM00382">
    <property type="entry name" value="AAA"/>
    <property type="match status" value="1"/>
</dbReference>
<dbReference type="InterPro" id="IPR045006">
    <property type="entry name" value="CHLI-like"/>
</dbReference>
<dbReference type="PANTHER" id="PTHR32039:SF7">
    <property type="entry name" value="COMPETENCE PROTEIN COMM"/>
    <property type="match status" value="1"/>
</dbReference>
<evidence type="ECO:0000256" key="1">
    <source>
        <dbReference type="ARBA" id="ARBA00006354"/>
    </source>
</evidence>
<dbReference type="Pfam" id="PF01078">
    <property type="entry name" value="Mg_chelatase"/>
    <property type="match status" value="1"/>
</dbReference>
<dbReference type="Pfam" id="PF13541">
    <property type="entry name" value="ChlI"/>
    <property type="match status" value="1"/>
</dbReference>
<evidence type="ECO:0000259" key="4">
    <source>
        <dbReference type="PROSITE" id="PS50051"/>
    </source>
</evidence>
<dbReference type="InterPro" id="IPR014721">
    <property type="entry name" value="Ribsml_uS5_D2-typ_fold_subgr"/>
</dbReference>
<dbReference type="CDD" id="cd00009">
    <property type="entry name" value="AAA"/>
    <property type="match status" value="1"/>
</dbReference>
<sequence>MSVTRIYTAQPHVLGGTLISIEADLTRGLHSFSIVGLAGKAIEESKDRVSSAIKHSGYDSPKSKNHKIVISLAPADIKKEGPLFDLPIALAYLQVAGLVTPDGTRRIYVGELALDGSLRGVRGVLSIVQTARQLGFTEIIVPVANAAEAACVDDINIIPANSLDEVIRHIDVNHELHQSISPQPATDIESTWTDGSVMLEDIKGQESAKRALLIAAAGRHNLILVGPPGTGKTMLARAFQGILPPLTRSEVLEVSAIRSIAGETENLISAIPPFRTPHHTASYTALVGGGTHPRPGEVTMAHKGVLFMDEFPEFERRALDALRQPLEDRVVSISRVQGTALFPADFILVAAMNPYRGSEDGTTDLARAMQETYKGKISGPILDRIDLWIEVPHVPYETLTNLTRNEGETSIAREAVATAREKQHDRLKGRGVTTNAEMTSRDIDDIIILSPEVKEILKLSSAKLNLSPRSYHRLIKVSRTIADLAGALQIEPDHVYEALQYRVKM</sequence>
<comment type="caution">
    <text evidence="5">The sequence shown here is derived from an EMBL/GenBank/DDBJ whole genome shotgun (WGS) entry which is preliminary data.</text>
</comment>
<dbReference type="NCBIfam" id="TIGR00368">
    <property type="entry name" value="YifB family Mg chelatase-like AAA ATPase"/>
    <property type="match status" value="1"/>
</dbReference>
<dbReference type="PANTHER" id="PTHR32039">
    <property type="entry name" value="MAGNESIUM-CHELATASE SUBUNIT CHLI"/>
    <property type="match status" value="1"/>
</dbReference>
<dbReference type="EMBL" id="MFMT01000017">
    <property type="protein sequence ID" value="OGG88588.1"/>
    <property type="molecule type" value="Genomic_DNA"/>
</dbReference>
<dbReference type="GO" id="GO:0003677">
    <property type="term" value="F:DNA binding"/>
    <property type="evidence" value="ECO:0007669"/>
    <property type="project" value="InterPro"/>
</dbReference>
<dbReference type="Gene3D" id="3.30.230.10">
    <property type="match status" value="1"/>
</dbReference>
<dbReference type="GO" id="GO:0005524">
    <property type="term" value="F:ATP binding"/>
    <property type="evidence" value="ECO:0007669"/>
    <property type="project" value="UniProtKB-KW"/>
</dbReference>
<reference evidence="5 6" key="1">
    <citation type="journal article" date="2016" name="Nat. Commun.">
        <title>Thousands of microbial genomes shed light on interconnected biogeochemical processes in an aquifer system.</title>
        <authorList>
            <person name="Anantharaman K."/>
            <person name="Brown C.T."/>
            <person name="Hug L.A."/>
            <person name="Sharon I."/>
            <person name="Castelle C.J."/>
            <person name="Probst A.J."/>
            <person name="Thomas B.C."/>
            <person name="Singh A."/>
            <person name="Wilkins M.J."/>
            <person name="Karaoz U."/>
            <person name="Brodie E.L."/>
            <person name="Williams K.H."/>
            <person name="Hubbard S.S."/>
            <person name="Banfield J.F."/>
        </authorList>
    </citation>
    <scope>NUCLEOTIDE SEQUENCE [LARGE SCALE GENOMIC DNA]</scope>
</reference>
<dbReference type="AlphaFoldDB" id="A0A1F6FRV6"/>
<keyword evidence="2" id="KW-0547">Nucleotide-binding</keyword>
<dbReference type="InterPro" id="IPR001208">
    <property type="entry name" value="MCM_dom"/>
</dbReference>
<dbReference type="InterPro" id="IPR003593">
    <property type="entry name" value="AAA+_ATPase"/>
</dbReference>
<dbReference type="Gene3D" id="3.40.50.300">
    <property type="entry name" value="P-loop containing nucleotide triphosphate hydrolases"/>
    <property type="match status" value="1"/>
</dbReference>
<keyword evidence="3" id="KW-0067">ATP-binding</keyword>
<dbReference type="InterPro" id="IPR000523">
    <property type="entry name" value="Mg_chelatse_chII-like_cat_dom"/>
</dbReference>
<name>A0A1F6FRV6_9BACT</name>
<dbReference type="Pfam" id="PF13335">
    <property type="entry name" value="Mg_chelatase_C"/>
    <property type="match status" value="1"/>
</dbReference>
<dbReference type="InterPro" id="IPR020568">
    <property type="entry name" value="Ribosomal_Su5_D2-typ_SF"/>
</dbReference>
<dbReference type="InterPro" id="IPR004482">
    <property type="entry name" value="Mg_chelat-rel"/>
</dbReference>
<feature type="domain" description="MCM C-terminal AAA(+) ATPase" evidence="4">
    <location>
        <begin position="296"/>
        <end position="387"/>
    </location>
</feature>
<evidence type="ECO:0000256" key="3">
    <source>
        <dbReference type="ARBA" id="ARBA00022840"/>
    </source>
</evidence>
<evidence type="ECO:0000256" key="2">
    <source>
        <dbReference type="ARBA" id="ARBA00022741"/>
    </source>
</evidence>
<proteinExistence type="inferred from homology"/>
<dbReference type="SUPFAM" id="SSF52540">
    <property type="entry name" value="P-loop containing nucleoside triphosphate hydrolases"/>
    <property type="match status" value="1"/>
</dbReference>
<dbReference type="PROSITE" id="PS50051">
    <property type="entry name" value="MCM_2"/>
    <property type="match status" value="1"/>
</dbReference>
<accession>A0A1F6FRV6</accession>